<keyword evidence="2" id="KW-1185">Reference proteome</keyword>
<organism evidence="1 2">
    <name type="scientific">Methylomonas koyamae</name>
    <dbReference type="NCBI Taxonomy" id="702114"/>
    <lineage>
        <taxon>Bacteria</taxon>
        <taxon>Pseudomonadati</taxon>
        <taxon>Pseudomonadota</taxon>
        <taxon>Gammaproteobacteria</taxon>
        <taxon>Methylococcales</taxon>
        <taxon>Methylococcaceae</taxon>
        <taxon>Methylomonas</taxon>
    </lineage>
</organism>
<evidence type="ECO:0000313" key="1">
    <source>
        <dbReference type="EMBL" id="OAI26111.1"/>
    </source>
</evidence>
<dbReference type="OrthoDB" id="9815354at2"/>
<dbReference type="AlphaFoldDB" id="A0A177P7E9"/>
<gene>
    <name evidence="1" type="ORF">A1355_19145</name>
</gene>
<comment type="caution">
    <text evidence="1">The sequence shown here is derived from an EMBL/GenBank/DDBJ whole genome shotgun (WGS) entry which is preliminary data.</text>
</comment>
<reference evidence="2" key="1">
    <citation type="submission" date="2016-03" db="EMBL/GenBank/DDBJ databases">
        <authorList>
            <person name="Heylen K."/>
            <person name="De Vos P."/>
            <person name="Vekeman B."/>
        </authorList>
    </citation>
    <scope>NUCLEOTIDE SEQUENCE [LARGE SCALE GENOMIC DNA]</scope>
    <source>
        <strain evidence="2">R-45383</strain>
    </source>
</reference>
<dbReference type="Proteomes" id="UP000077628">
    <property type="component" value="Unassembled WGS sequence"/>
</dbReference>
<dbReference type="RefSeq" id="WP_064024850.1">
    <property type="nucleotide sequence ID" value="NZ_LUUK01000032.1"/>
</dbReference>
<name>A0A177P7E9_9GAMM</name>
<proteinExistence type="predicted"/>
<evidence type="ECO:0000313" key="2">
    <source>
        <dbReference type="Proteomes" id="UP000077628"/>
    </source>
</evidence>
<dbReference type="EMBL" id="LUUK01000032">
    <property type="protein sequence ID" value="OAI26111.1"/>
    <property type="molecule type" value="Genomic_DNA"/>
</dbReference>
<sequence>MDASLQPELVAQSTGIEWQSPYAALEWHGSRPAEVYASHVKQSTGQKRLITATSQNFGIHSRQKPALPLILRFSD</sequence>
<accession>A0A177P7E9</accession>
<protein>
    <submittedName>
        <fullName evidence="1">Uncharacterized protein</fullName>
    </submittedName>
</protein>